<keyword evidence="2" id="KW-0732">Signal</keyword>
<dbReference type="InterPro" id="IPR036852">
    <property type="entry name" value="Peptidase_S8/S53_dom_sf"/>
</dbReference>
<dbReference type="InterPro" id="IPR041469">
    <property type="entry name" value="Subtilisin-like_FN3"/>
</dbReference>
<proteinExistence type="inferred from homology"/>
<dbReference type="Gene3D" id="2.60.40.2310">
    <property type="match status" value="1"/>
</dbReference>
<dbReference type="Gene3D" id="3.40.50.200">
    <property type="entry name" value="Peptidase S8/S53 domain"/>
    <property type="match status" value="1"/>
</dbReference>
<evidence type="ECO:0000313" key="5">
    <source>
        <dbReference type="Proteomes" id="UP001396334"/>
    </source>
</evidence>
<evidence type="ECO:0000256" key="2">
    <source>
        <dbReference type="ARBA" id="ARBA00022729"/>
    </source>
</evidence>
<organism evidence="4 5">
    <name type="scientific">Hibiscus sabdariffa</name>
    <name type="common">roselle</name>
    <dbReference type="NCBI Taxonomy" id="183260"/>
    <lineage>
        <taxon>Eukaryota</taxon>
        <taxon>Viridiplantae</taxon>
        <taxon>Streptophyta</taxon>
        <taxon>Embryophyta</taxon>
        <taxon>Tracheophyta</taxon>
        <taxon>Spermatophyta</taxon>
        <taxon>Magnoliopsida</taxon>
        <taxon>eudicotyledons</taxon>
        <taxon>Gunneridae</taxon>
        <taxon>Pentapetalae</taxon>
        <taxon>rosids</taxon>
        <taxon>malvids</taxon>
        <taxon>Malvales</taxon>
        <taxon>Malvaceae</taxon>
        <taxon>Malvoideae</taxon>
        <taxon>Hibiscus</taxon>
    </lineage>
</organism>
<dbReference type="Pfam" id="PF17766">
    <property type="entry name" value="fn3_6"/>
    <property type="match status" value="1"/>
</dbReference>
<feature type="domain" description="Subtilisin-like protease fibronectin type-III" evidence="3">
    <location>
        <begin position="94"/>
        <end position="191"/>
    </location>
</feature>
<protein>
    <recommendedName>
        <fullName evidence="3">Subtilisin-like protease fibronectin type-III domain-containing protein</fullName>
    </recommendedName>
</protein>
<dbReference type="PANTHER" id="PTHR10795">
    <property type="entry name" value="PROPROTEIN CONVERTASE SUBTILISIN/KEXIN"/>
    <property type="match status" value="1"/>
</dbReference>
<dbReference type="InterPro" id="IPR045051">
    <property type="entry name" value="SBT"/>
</dbReference>
<comment type="caution">
    <text evidence="4">The sequence shown here is derived from an EMBL/GenBank/DDBJ whole genome shotgun (WGS) entry which is preliminary data.</text>
</comment>
<evidence type="ECO:0000313" key="4">
    <source>
        <dbReference type="EMBL" id="KAK8989063.1"/>
    </source>
</evidence>
<name>A0ABR2PKV8_9ROSI</name>
<comment type="similarity">
    <text evidence="1">Belongs to the peptidase S8 family.</text>
</comment>
<sequence length="221" mass="24220">MTAPKQFTAAQINNKKAPIMTEKSTAATPYDFGSGEVSTTRSLQPGLVYETTTIDYLNFLCYYGYNTSTVKNMAYTIPDGFTCPEGSSTDLISNINYPSISISDFDETAGSKVIRTLTNVAGDAKTVYKVSVEAPAGLYVRVVPDNLEFTKIGDKSSYQVSFSTENLLKKDVFGSITWSNGKYKVRSPFAISGSIRVRCRTSIYLAGSTSSEFHCKCNQHE</sequence>
<gene>
    <name evidence="4" type="ORF">V6N11_030431</name>
</gene>
<evidence type="ECO:0000256" key="1">
    <source>
        <dbReference type="ARBA" id="ARBA00011073"/>
    </source>
</evidence>
<reference evidence="4 5" key="1">
    <citation type="journal article" date="2024" name="G3 (Bethesda)">
        <title>Genome assembly of Hibiscus sabdariffa L. provides insights into metabolisms of medicinal natural products.</title>
        <authorList>
            <person name="Kim T."/>
        </authorList>
    </citation>
    <scope>NUCLEOTIDE SEQUENCE [LARGE SCALE GENOMIC DNA]</scope>
    <source>
        <strain evidence="4">TK-2024</strain>
        <tissue evidence="4">Old leaves</tissue>
    </source>
</reference>
<accession>A0ABR2PKV8</accession>
<evidence type="ECO:0000259" key="3">
    <source>
        <dbReference type="Pfam" id="PF17766"/>
    </source>
</evidence>
<dbReference type="Proteomes" id="UP001396334">
    <property type="component" value="Unassembled WGS sequence"/>
</dbReference>
<keyword evidence="5" id="KW-1185">Reference proteome</keyword>
<dbReference type="EMBL" id="JBBPBN010000057">
    <property type="protein sequence ID" value="KAK8989063.1"/>
    <property type="molecule type" value="Genomic_DNA"/>
</dbReference>